<dbReference type="PRINTS" id="PR01346">
    <property type="entry name" value="HELNAPAPROT"/>
</dbReference>
<reference evidence="5 6" key="1">
    <citation type="submission" date="2019-02" db="EMBL/GenBank/DDBJ databases">
        <title>Genomic Encyclopedia of Type Strains, Phase IV (KMG-IV): sequencing the most valuable type-strain genomes for metagenomic binning, comparative biology and taxonomic classification.</title>
        <authorList>
            <person name="Goeker M."/>
        </authorList>
    </citation>
    <scope>NUCLEOTIDE SEQUENCE [LARGE SCALE GENOMIC DNA]</scope>
    <source>
        <strain evidence="5 6">DSM 43045</strain>
    </source>
</reference>
<dbReference type="GO" id="GO:0016722">
    <property type="term" value="F:oxidoreductase activity, acting on metal ions"/>
    <property type="evidence" value="ECO:0007669"/>
    <property type="project" value="InterPro"/>
</dbReference>
<feature type="region of interest" description="Disordered" evidence="3">
    <location>
        <begin position="1"/>
        <end position="26"/>
    </location>
</feature>
<dbReference type="GO" id="GO:0008199">
    <property type="term" value="F:ferric iron binding"/>
    <property type="evidence" value="ECO:0007669"/>
    <property type="project" value="InterPro"/>
</dbReference>
<gene>
    <name evidence="5" type="ORF">EV187_1828</name>
</gene>
<accession>A0A4Q7MD27</accession>
<dbReference type="PROSITE" id="PS00818">
    <property type="entry name" value="DPS_1"/>
    <property type="match status" value="1"/>
</dbReference>
<dbReference type="AlphaFoldDB" id="A0A4Q7MD27"/>
<name>A0A4Q7MD27_9MICO</name>
<dbReference type="InterPro" id="IPR008331">
    <property type="entry name" value="Ferritin_DPS_dom"/>
</dbReference>
<proteinExistence type="inferred from homology"/>
<evidence type="ECO:0000256" key="1">
    <source>
        <dbReference type="ARBA" id="ARBA00009497"/>
    </source>
</evidence>
<dbReference type="InterPro" id="IPR009078">
    <property type="entry name" value="Ferritin-like_SF"/>
</dbReference>
<comment type="similarity">
    <text evidence="1 2">Belongs to the Dps family.</text>
</comment>
<evidence type="ECO:0000313" key="5">
    <source>
        <dbReference type="EMBL" id="RZS66115.1"/>
    </source>
</evidence>
<dbReference type="Pfam" id="PF00210">
    <property type="entry name" value="Ferritin"/>
    <property type="match status" value="1"/>
</dbReference>
<sequence length="220" mass="23487">MVDASAVPTTTRADEHRGIRTTPSGSVSRAFPSLKYAGGRVALNGTDAETGRVTRMTDTKTAPKTTKTGDHADVAAGVAQYLTPVVHELVALVVNGKQAHWHVRGVNFIAVHELIDDVVAHAQEWADLAAERVVALGLPIDGRLATVASKSGAANPKLGFQPYEEAIADVVAQIDLAIEKVDAAIEGLDELDPASQDVVIEIRRGLDKDRWFLFSHIAVK</sequence>
<feature type="domain" description="Ferritin/DPS" evidence="4">
    <location>
        <begin position="86"/>
        <end position="217"/>
    </location>
</feature>
<dbReference type="GO" id="GO:0003677">
    <property type="term" value="F:DNA binding"/>
    <property type="evidence" value="ECO:0007669"/>
    <property type="project" value="UniProtKB-KW"/>
</dbReference>
<dbReference type="EMBL" id="SGWY01000002">
    <property type="protein sequence ID" value="RZS66115.1"/>
    <property type="molecule type" value="Genomic_DNA"/>
</dbReference>
<comment type="caution">
    <text evidence="5">The sequence shown here is derived from an EMBL/GenBank/DDBJ whole genome shotgun (WGS) entry which is preliminary data.</text>
</comment>
<keyword evidence="6" id="KW-1185">Reference proteome</keyword>
<dbReference type="InterPro" id="IPR023188">
    <property type="entry name" value="DPS_DNA-bd_CS"/>
</dbReference>
<evidence type="ECO:0000256" key="3">
    <source>
        <dbReference type="SAM" id="MobiDB-lite"/>
    </source>
</evidence>
<keyword evidence="5" id="KW-0238">DNA-binding</keyword>
<dbReference type="Proteomes" id="UP000293289">
    <property type="component" value="Unassembled WGS sequence"/>
</dbReference>
<organism evidence="5 6">
    <name type="scientific">Agromyces ramosus</name>
    <dbReference type="NCBI Taxonomy" id="33879"/>
    <lineage>
        <taxon>Bacteria</taxon>
        <taxon>Bacillati</taxon>
        <taxon>Actinomycetota</taxon>
        <taxon>Actinomycetes</taxon>
        <taxon>Micrococcales</taxon>
        <taxon>Microbacteriaceae</taxon>
        <taxon>Agromyces</taxon>
    </lineage>
</organism>
<evidence type="ECO:0000259" key="4">
    <source>
        <dbReference type="Pfam" id="PF00210"/>
    </source>
</evidence>
<dbReference type="CDD" id="cd01043">
    <property type="entry name" value="DPS"/>
    <property type="match status" value="1"/>
</dbReference>
<protein>
    <submittedName>
        <fullName evidence="5">Starvation-inducible DNA-binding protein</fullName>
    </submittedName>
</protein>
<dbReference type="Gene3D" id="1.20.1260.10">
    <property type="match status" value="1"/>
</dbReference>
<evidence type="ECO:0000313" key="6">
    <source>
        <dbReference type="Proteomes" id="UP000293289"/>
    </source>
</evidence>
<evidence type="ECO:0000256" key="2">
    <source>
        <dbReference type="RuleBase" id="RU003875"/>
    </source>
</evidence>
<dbReference type="PANTHER" id="PTHR42932:SF2">
    <property type="entry name" value="DNA PROTECTION DURING STARVATION PROTEIN 1"/>
    <property type="match status" value="1"/>
</dbReference>
<dbReference type="SUPFAM" id="SSF47240">
    <property type="entry name" value="Ferritin-like"/>
    <property type="match status" value="1"/>
</dbReference>
<dbReference type="InterPro" id="IPR002177">
    <property type="entry name" value="DPS_DNA-bd"/>
</dbReference>
<dbReference type="InterPro" id="IPR012347">
    <property type="entry name" value="Ferritin-like"/>
</dbReference>
<dbReference type="PANTHER" id="PTHR42932">
    <property type="entry name" value="GENERAL STRESS PROTEIN 20U"/>
    <property type="match status" value="1"/>
</dbReference>